<dbReference type="EMBL" id="ARXR01000009">
    <property type="protein sequence ID" value="MBF5052894.1"/>
    <property type="molecule type" value="Genomic_DNA"/>
</dbReference>
<feature type="transmembrane region" description="Helical" evidence="1">
    <location>
        <begin position="32"/>
        <end position="52"/>
    </location>
</feature>
<feature type="transmembrane region" description="Helical" evidence="1">
    <location>
        <begin position="59"/>
        <end position="77"/>
    </location>
</feature>
<proteinExistence type="predicted"/>
<comment type="caution">
    <text evidence="2">The sequence shown here is derived from an EMBL/GenBank/DDBJ whole genome shotgun (WGS) entry which is preliminary data.</text>
</comment>
<evidence type="ECO:0000313" key="3">
    <source>
        <dbReference type="Proteomes" id="UP000644441"/>
    </source>
</evidence>
<sequence length="204" mass="22778">MSNRRCFGVLMALFVVLFAVLAVAPREPATWAMENAVAALFVIGLWVTRRWFRFSRSAYLMMFSFLALHEIGAHYTYSHVPYDQTLHTLFGFSPDAVMGWQRNQYDRFLHLLYGLLLVLPLSELCREWGGLRRPAAALFAFTLILASSLLYELIEWGAAVALGDGSTAFLGTQGDPWDAQKDMALATVGALASLVIAALARRIR</sequence>
<dbReference type="Proteomes" id="UP000644441">
    <property type="component" value="Unassembled WGS sequence"/>
</dbReference>
<feature type="transmembrane region" description="Helical" evidence="1">
    <location>
        <begin position="183"/>
        <end position="200"/>
    </location>
</feature>
<keyword evidence="3" id="KW-1185">Reference proteome</keyword>
<gene>
    <name evidence="2" type="ORF">ISO4_01496</name>
</gene>
<organism evidence="2 3">
    <name type="scientific">Alloalcanivorax venustensis ISO4</name>
    <dbReference type="NCBI Taxonomy" id="1177184"/>
    <lineage>
        <taxon>Bacteria</taxon>
        <taxon>Pseudomonadati</taxon>
        <taxon>Pseudomonadota</taxon>
        <taxon>Gammaproteobacteria</taxon>
        <taxon>Oceanospirillales</taxon>
        <taxon>Alcanivoracaceae</taxon>
        <taxon>Alloalcanivorax</taxon>
    </lineage>
</organism>
<reference evidence="2 3" key="1">
    <citation type="submission" date="2012-09" db="EMBL/GenBank/DDBJ databases">
        <title>Genome Sequence of alkane-degrading Bacterium Alcanivorax venustensis ISO4.</title>
        <authorList>
            <person name="Lai Q."/>
            <person name="Shao Z."/>
        </authorList>
    </citation>
    <scope>NUCLEOTIDE SEQUENCE [LARGE SCALE GENOMIC DNA]</scope>
    <source>
        <strain evidence="2 3">ISO4</strain>
    </source>
</reference>
<accession>A0ABS0AFM8</accession>
<feature type="transmembrane region" description="Helical" evidence="1">
    <location>
        <begin position="137"/>
        <end position="163"/>
    </location>
</feature>
<dbReference type="InterPro" id="IPR014509">
    <property type="entry name" value="YjdF-like"/>
</dbReference>
<protein>
    <submittedName>
        <fullName evidence="2">Integral membrane protein</fullName>
    </submittedName>
</protein>
<keyword evidence="1" id="KW-1133">Transmembrane helix</keyword>
<dbReference type="InterPro" id="IPR058534">
    <property type="entry name" value="YjdF"/>
</dbReference>
<dbReference type="RefSeq" id="WP_194855756.1">
    <property type="nucleotide sequence ID" value="NZ_ARXR01000009.1"/>
</dbReference>
<dbReference type="PIRSF" id="PIRSF020606">
    <property type="entry name" value="UCP020606"/>
    <property type="match status" value="1"/>
</dbReference>
<dbReference type="Pfam" id="PF09997">
    <property type="entry name" value="DUF2238"/>
    <property type="match status" value="1"/>
</dbReference>
<evidence type="ECO:0000256" key="1">
    <source>
        <dbReference type="SAM" id="Phobius"/>
    </source>
</evidence>
<name>A0ABS0AFM8_9GAMM</name>
<feature type="transmembrane region" description="Helical" evidence="1">
    <location>
        <begin position="108"/>
        <end position="125"/>
    </location>
</feature>
<keyword evidence="1" id="KW-0472">Membrane</keyword>
<keyword evidence="1" id="KW-0812">Transmembrane</keyword>
<evidence type="ECO:0000313" key="2">
    <source>
        <dbReference type="EMBL" id="MBF5052894.1"/>
    </source>
</evidence>